<name>A0A645A0Z2_9ZZZZ</name>
<proteinExistence type="predicted"/>
<sequence>MLCIHRIADGNHKRNPSCYLYTIDKPLRCVCFFHLIAEFSTQVVASNSYNRFHPLFLPSHFFLMKCGHVLPTIPSIFRQRTKKAHMYPCTLMRIVTLIGVSEGYKPLCDRSITGDQATLQTLHIKAVQMSTQCTSLSFPQQMCMSINRSIIPIPPRLLLLFDKLFHQIHI</sequence>
<organism evidence="1">
    <name type="scientific">bioreactor metagenome</name>
    <dbReference type="NCBI Taxonomy" id="1076179"/>
    <lineage>
        <taxon>unclassified sequences</taxon>
        <taxon>metagenomes</taxon>
        <taxon>ecological metagenomes</taxon>
    </lineage>
</organism>
<reference evidence="1" key="1">
    <citation type="submission" date="2019-08" db="EMBL/GenBank/DDBJ databases">
        <authorList>
            <person name="Kucharzyk K."/>
            <person name="Murdoch R.W."/>
            <person name="Higgins S."/>
            <person name="Loffler F."/>
        </authorList>
    </citation>
    <scope>NUCLEOTIDE SEQUENCE</scope>
</reference>
<dbReference type="AlphaFoldDB" id="A0A645A0Z2"/>
<evidence type="ECO:0000313" key="1">
    <source>
        <dbReference type="EMBL" id="MPM43494.1"/>
    </source>
</evidence>
<comment type="caution">
    <text evidence="1">The sequence shown here is derived from an EMBL/GenBank/DDBJ whole genome shotgun (WGS) entry which is preliminary data.</text>
</comment>
<dbReference type="EMBL" id="VSSQ01010124">
    <property type="protein sequence ID" value="MPM43494.1"/>
    <property type="molecule type" value="Genomic_DNA"/>
</dbReference>
<gene>
    <name evidence="1" type="ORF">SDC9_90169</name>
</gene>
<protein>
    <submittedName>
        <fullName evidence="1">Uncharacterized protein</fullName>
    </submittedName>
</protein>
<accession>A0A645A0Z2</accession>